<proteinExistence type="inferred from homology"/>
<organism evidence="5 6">
    <name type="scientific">Nocardioides marinquilinus</name>
    <dbReference type="NCBI Taxonomy" id="1210400"/>
    <lineage>
        <taxon>Bacteria</taxon>
        <taxon>Bacillati</taxon>
        <taxon>Actinomycetota</taxon>
        <taxon>Actinomycetes</taxon>
        <taxon>Propionibacteriales</taxon>
        <taxon>Nocardioidaceae</taxon>
        <taxon>Nocardioides</taxon>
    </lineage>
</organism>
<dbReference type="EC" id="4.2.1.126" evidence="3"/>
<dbReference type="HAMAP" id="MF_00068">
    <property type="entry name" value="MurQ"/>
    <property type="match status" value="1"/>
</dbReference>
<keyword evidence="2 3" id="KW-0119">Carbohydrate metabolism</keyword>
<gene>
    <name evidence="3" type="primary">murQ</name>
    <name evidence="5" type="ORF">GCM10023340_26550</name>
</gene>
<dbReference type="InterPro" id="IPR005488">
    <property type="entry name" value="Etherase_MurQ"/>
</dbReference>
<comment type="catalytic activity">
    <reaction evidence="3">
        <text>N-acetyl-D-muramate 6-phosphate + H2O = N-acetyl-D-glucosamine 6-phosphate + (R)-lactate</text>
        <dbReference type="Rhea" id="RHEA:26410"/>
        <dbReference type="ChEBI" id="CHEBI:15377"/>
        <dbReference type="ChEBI" id="CHEBI:16004"/>
        <dbReference type="ChEBI" id="CHEBI:57513"/>
        <dbReference type="ChEBI" id="CHEBI:58722"/>
        <dbReference type="EC" id="4.2.1.126"/>
    </reaction>
</comment>
<dbReference type="NCBIfam" id="NF009222">
    <property type="entry name" value="PRK12570.1"/>
    <property type="match status" value="1"/>
</dbReference>
<dbReference type="Pfam" id="PF22645">
    <property type="entry name" value="GKRP_SIS_N"/>
    <property type="match status" value="1"/>
</dbReference>
<comment type="function">
    <text evidence="3">Specifically catalyzes the cleavage of the D-lactyl ether substituent of MurNAc 6-phosphate, producing GlcNAc 6-phosphate and D-lactate.</text>
</comment>
<dbReference type="SUPFAM" id="SSF53067">
    <property type="entry name" value="Actin-like ATPase domain"/>
    <property type="match status" value="1"/>
</dbReference>
<dbReference type="RefSeq" id="WP_345459114.1">
    <property type="nucleotide sequence ID" value="NZ_BAABKG010000003.1"/>
</dbReference>
<dbReference type="Gene3D" id="1.10.8.1080">
    <property type="match status" value="1"/>
</dbReference>
<evidence type="ECO:0000313" key="6">
    <source>
        <dbReference type="Proteomes" id="UP001500221"/>
    </source>
</evidence>
<dbReference type="Proteomes" id="UP001500221">
    <property type="component" value="Unassembled WGS sequence"/>
</dbReference>
<accession>A0ABP9PS96</accession>
<feature type="domain" description="SIS" evidence="4">
    <location>
        <begin position="356"/>
        <end position="519"/>
    </location>
</feature>
<dbReference type="InterPro" id="IPR043129">
    <property type="entry name" value="ATPase_NBD"/>
</dbReference>
<evidence type="ECO:0000256" key="3">
    <source>
        <dbReference type="HAMAP-Rule" id="MF_00068"/>
    </source>
</evidence>
<evidence type="ECO:0000313" key="5">
    <source>
        <dbReference type="EMBL" id="GAA5150128.1"/>
    </source>
</evidence>
<reference evidence="6" key="1">
    <citation type="journal article" date="2019" name="Int. J. Syst. Evol. Microbiol.">
        <title>The Global Catalogue of Microorganisms (GCM) 10K type strain sequencing project: providing services to taxonomists for standard genome sequencing and annotation.</title>
        <authorList>
            <consortium name="The Broad Institute Genomics Platform"/>
            <consortium name="The Broad Institute Genome Sequencing Center for Infectious Disease"/>
            <person name="Wu L."/>
            <person name="Ma J."/>
        </authorList>
    </citation>
    <scope>NUCLEOTIDE SEQUENCE [LARGE SCALE GENOMIC DNA]</scope>
    <source>
        <strain evidence="6">JCM 18459</strain>
    </source>
</reference>
<sequence>MSGLTVGVDLGKTGCRALADDGRHAEGAGSAGLADAGGVDAAVAAVGVVLAQLDGPVETLCVAAAGSEASPDGARRLGEALGRRGAAVHVAVTSDSIAAHAGALAGEPGSVVAVGTGVAALVVTPDGAIRRLDGWGPWLGDDGGGAWIAREALRGVLLAREGRGRATALTAAAEARFGDLAHLPHALSAGGTTARTAAAFVPDVLAAAEGGDDLARDVVTRAGAVWAGLAVAGGDPQPVLVGGLAEAPALVAACTAALPEGYAVRPGRGTPVEGALLLATRTDLPHEAAVLRLEPAASGPRDDVDLLATEQVRADLTDLDARTPDELVGLLLEAEATVPAALAATRPALARAVVLAAEALDAGGRLVYVGAGTPGRLAALDAAECPPTFGVDPSRVVAVTAGGEGAARTAVEGAEDDADAGARDLAALGVTASDLVVGIAASGRTPYVLAALDHARAAGAATVAIVNNAASPAAARADVAVEALTGPETLGGSTRLKAGTAQKVALNVLSTAAMITVGHVYGAWMVDVSPSNEKLRRRARRILREATGATDEAALAALEASGWRTKTALVTLLTGLDAAGADALLAAHGGRARAALAAASASQRQEAAS</sequence>
<dbReference type="Gene3D" id="3.40.50.10490">
    <property type="entry name" value="Glucose-6-phosphate isomerase like protein, domain 1"/>
    <property type="match status" value="1"/>
</dbReference>
<keyword evidence="6" id="KW-1185">Reference proteome</keyword>
<comment type="similarity">
    <text evidence="3">Belongs to the GCKR-like family. MurNAc-6-P etherase subfamily.</text>
</comment>
<comment type="caution">
    <text evidence="5">The sequence shown here is derived from an EMBL/GenBank/DDBJ whole genome shotgun (WGS) entry which is preliminary data.</text>
</comment>
<feature type="active site" description="Proton donor" evidence="3">
    <location>
        <position position="384"/>
    </location>
</feature>
<keyword evidence="1 3" id="KW-0456">Lyase</keyword>
<dbReference type="InterPro" id="IPR001347">
    <property type="entry name" value="SIS_dom"/>
</dbReference>
<dbReference type="PANTHER" id="PTHR10088:SF4">
    <property type="entry name" value="GLUCOKINASE REGULATORY PROTEIN"/>
    <property type="match status" value="1"/>
</dbReference>
<protein>
    <recommendedName>
        <fullName evidence="3">N-acetylmuramic acid 6-phosphate etherase</fullName>
        <shortName evidence="3">MurNAc-6-P etherase</shortName>
        <ecNumber evidence="3">4.2.1.126</ecNumber>
    </recommendedName>
    <alternativeName>
        <fullName evidence="3">N-acetylmuramic acid 6-phosphate hydrolase</fullName>
    </alternativeName>
    <alternativeName>
        <fullName evidence="3">N-acetylmuramic acid 6-phosphate lyase</fullName>
    </alternativeName>
</protein>
<dbReference type="InterPro" id="IPR040190">
    <property type="entry name" value="MURQ/GCKR"/>
</dbReference>
<evidence type="ECO:0000256" key="1">
    <source>
        <dbReference type="ARBA" id="ARBA00023239"/>
    </source>
</evidence>
<dbReference type="PANTHER" id="PTHR10088">
    <property type="entry name" value="GLUCOKINASE REGULATORY PROTEIN"/>
    <property type="match status" value="1"/>
</dbReference>
<feature type="active site" evidence="3">
    <location>
        <position position="415"/>
    </location>
</feature>
<name>A0ABP9PS96_9ACTN</name>
<comment type="subunit">
    <text evidence="3">Homodimer.</text>
</comment>
<evidence type="ECO:0000256" key="2">
    <source>
        <dbReference type="ARBA" id="ARBA00023277"/>
    </source>
</evidence>
<dbReference type="InterPro" id="IPR046348">
    <property type="entry name" value="SIS_dom_sf"/>
</dbReference>
<dbReference type="PROSITE" id="PS51464">
    <property type="entry name" value="SIS"/>
    <property type="match status" value="1"/>
</dbReference>
<comment type="pathway">
    <text evidence="3">Amino-sugar metabolism; N-acetylmuramate degradation.</text>
</comment>
<dbReference type="EMBL" id="BAABKG010000003">
    <property type="protein sequence ID" value="GAA5150128.1"/>
    <property type="molecule type" value="Genomic_DNA"/>
</dbReference>
<evidence type="ECO:0000259" key="4">
    <source>
        <dbReference type="PROSITE" id="PS51464"/>
    </source>
</evidence>
<comment type="miscellaneous">
    <text evidence="3">A lyase-type mechanism (elimination/hydration) is suggested for the cleavage of the lactyl ether bond of MurNAc 6-phosphate, with the formation of an alpha,beta-unsaturated aldehyde intermediate with (E)-stereochemistry, followed by the syn addition of water to give product.</text>
</comment>
<dbReference type="Gene3D" id="3.30.420.40">
    <property type="match status" value="2"/>
</dbReference>
<dbReference type="NCBIfam" id="TIGR00274">
    <property type="entry name" value="N-acetylmuramic acid 6-phosphate etherase"/>
    <property type="match status" value="1"/>
</dbReference>
<dbReference type="NCBIfam" id="NF003915">
    <property type="entry name" value="PRK05441.1"/>
    <property type="match status" value="1"/>
</dbReference>
<dbReference type="SUPFAM" id="SSF53697">
    <property type="entry name" value="SIS domain"/>
    <property type="match status" value="1"/>
</dbReference>